<dbReference type="EMBL" id="CM035413">
    <property type="protein sequence ID" value="KAH7431677.1"/>
    <property type="molecule type" value="Genomic_DNA"/>
</dbReference>
<gene>
    <name evidence="1" type="ORF">KP509_08G060700</name>
</gene>
<name>A0A8T2U776_CERRI</name>
<reference evidence="1" key="1">
    <citation type="submission" date="2021-08" db="EMBL/GenBank/DDBJ databases">
        <title>WGS assembly of Ceratopteris richardii.</title>
        <authorList>
            <person name="Marchant D.B."/>
            <person name="Chen G."/>
            <person name="Jenkins J."/>
            <person name="Shu S."/>
            <person name="Leebens-Mack J."/>
            <person name="Grimwood J."/>
            <person name="Schmutz J."/>
            <person name="Soltis P."/>
            <person name="Soltis D."/>
            <person name="Chen Z.-H."/>
        </authorList>
    </citation>
    <scope>NUCLEOTIDE SEQUENCE</scope>
    <source>
        <strain evidence="1">Whitten #5841</strain>
        <tissue evidence="1">Leaf</tissue>
    </source>
</reference>
<organism evidence="1 2">
    <name type="scientific">Ceratopteris richardii</name>
    <name type="common">Triangle waterfern</name>
    <dbReference type="NCBI Taxonomy" id="49495"/>
    <lineage>
        <taxon>Eukaryota</taxon>
        <taxon>Viridiplantae</taxon>
        <taxon>Streptophyta</taxon>
        <taxon>Embryophyta</taxon>
        <taxon>Tracheophyta</taxon>
        <taxon>Polypodiopsida</taxon>
        <taxon>Polypodiidae</taxon>
        <taxon>Polypodiales</taxon>
        <taxon>Pteridineae</taxon>
        <taxon>Pteridaceae</taxon>
        <taxon>Parkerioideae</taxon>
        <taxon>Ceratopteris</taxon>
    </lineage>
</organism>
<comment type="caution">
    <text evidence="1">The sequence shown here is derived from an EMBL/GenBank/DDBJ whole genome shotgun (WGS) entry which is preliminary data.</text>
</comment>
<evidence type="ECO:0000313" key="1">
    <source>
        <dbReference type="EMBL" id="KAH7431677.1"/>
    </source>
</evidence>
<sequence length="60" mass="6590">MMTSRREHDSLLFSESCDYLYTNRTSECVAVVKQSVGLVQAANQACKVQSSLQAGSAYLN</sequence>
<dbReference type="Proteomes" id="UP000825935">
    <property type="component" value="Chromosome 8"/>
</dbReference>
<evidence type="ECO:0000313" key="2">
    <source>
        <dbReference type="Proteomes" id="UP000825935"/>
    </source>
</evidence>
<proteinExistence type="predicted"/>
<accession>A0A8T2U776</accession>
<protein>
    <submittedName>
        <fullName evidence="1">Uncharacterized protein</fullName>
    </submittedName>
</protein>
<keyword evidence="2" id="KW-1185">Reference proteome</keyword>
<dbReference type="AlphaFoldDB" id="A0A8T2U776"/>